<evidence type="ECO:0000256" key="1">
    <source>
        <dbReference type="ARBA" id="ARBA00008361"/>
    </source>
</evidence>
<dbReference type="Pfam" id="PF08241">
    <property type="entry name" value="Methyltransf_11"/>
    <property type="match status" value="1"/>
</dbReference>
<dbReference type="InterPro" id="IPR051419">
    <property type="entry name" value="Lys/N-term_MeTrsfase_sf"/>
</dbReference>
<feature type="domain" description="Methyltransferase type 11" evidence="4">
    <location>
        <begin position="55"/>
        <end position="146"/>
    </location>
</feature>
<keyword evidence="6" id="KW-1185">Reference proteome</keyword>
<dbReference type="GO" id="GO:0008757">
    <property type="term" value="F:S-adenosylmethionine-dependent methyltransferase activity"/>
    <property type="evidence" value="ECO:0007669"/>
    <property type="project" value="InterPro"/>
</dbReference>
<dbReference type="Proteomes" id="UP000187209">
    <property type="component" value="Unassembled WGS sequence"/>
</dbReference>
<gene>
    <name evidence="5" type="ORF">SteCoe_22868</name>
</gene>
<dbReference type="SUPFAM" id="SSF53335">
    <property type="entry name" value="S-adenosyl-L-methionine-dependent methyltransferases"/>
    <property type="match status" value="1"/>
</dbReference>
<dbReference type="InterPro" id="IPR013216">
    <property type="entry name" value="Methyltransf_11"/>
</dbReference>
<evidence type="ECO:0000256" key="2">
    <source>
        <dbReference type="ARBA" id="ARBA00022603"/>
    </source>
</evidence>
<dbReference type="OrthoDB" id="411785at2759"/>
<evidence type="ECO:0000313" key="5">
    <source>
        <dbReference type="EMBL" id="OMJ77537.1"/>
    </source>
</evidence>
<sequence>MEDSQTFSRHEYAQRDFWNNRFNEYKSAFDWYVGWAEMKNLIMRNFPVESIANVLMVGCGNSKLSEAMAKNQYHVTNIDISNVVLEQMAEKTKQEYGLMDATRCCFRDGSFDLLVDKGTYDALACEAGSEMPFKLVSEMGRVASKGIVIVTHGKPANRSGAFKEALEQYGEWEEIFDQCELSFQSQFINIVRSSFPGESLAAVVKTPEKLAQCLKEIAAYKDNKEVSGKSLRQTHCWVYIYKRVTSN</sequence>
<keyword evidence="3" id="KW-0808">Transferase</keyword>
<comment type="similarity">
    <text evidence="1">Belongs to the methyltransferase superfamily.</text>
</comment>
<dbReference type="Gene3D" id="3.40.50.150">
    <property type="entry name" value="Vaccinia Virus protein VP39"/>
    <property type="match status" value="1"/>
</dbReference>
<evidence type="ECO:0000313" key="6">
    <source>
        <dbReference type="Proteomes" id="UP000187209"/>
    </source>
</evidence>
<evidence type="ECO:0000256" key="3">
    <source>
        <dbReference type="ARBA" id="ARBA00022679"/>
    </source>
</evidence>
<dbReference type="AlphaFoldDB" id="A0A1R2BL42"/>
<proteinExistence type="inferred from homology"/>
<comment type="caution">
    <text evidence="5">The sequence shown here is derived from an EMBL/GenBank/DDBJ whole genome shotgun (WGS) entry which is preliminary data.</text>
</comment>
<accession>A0A1R2BL42</accession>
<name>A0A1R2BL42_9CILI</name>
<organism evidence="5 6">
    <name type="scientific">Stentor coeruleus</name>
    <dbReference type="NCBI Taxonomy" id="5963"/>
    <lineage>
        <taxon>Eukaryota</taxon>
        <taxon>Sar</taxon>
        <taxon>Alveolata</taxon>
        <taxon>Ciliophora</taxon>
        <taxon>Postciliodesmatophora</taxon>
        <taxon>Heterotrichea</taxon>
        <taxon>Heterotrichida</taxon>
        <taxon>Stentoridae</taxon>
        <taxon>Stentor</taxon>
    </lineage>
</organism>
<keyword evidence="2" id="KW-0489">Methyltransferase</keyword>
<dbReference type="InterPro" id="IPR029063">
    <property type="entry name" value="SAM-dependent_MTases_sf"/>
</dbReference>
<dbReference type="GO" id="GO:0032259">
    <property type="term" value="P:methylation"/>
    <property type="evidence" value="ECO:0007669"/>
    <property type="project" value="UniProtKB-KW"/>
</dbReference>
<protein>
    <recommendedName>
        <fullName evidence="4">Methyltransferase type 11 domain-containing protein</fullName>
    </recommendedName>
</protein>
<reference evidence="5 6" key="1">
    <citation type="submission" date="2016-11" db="EMBL/GenBank/DDBJ databases">
        <title>The macronuclear genome of Stentor coeruleus: a giant cell with tiny introns.</title>
        <authorList>
            <person name="Slabodnick M."/>
            <person name="Ruby J.G."/>
            <person name="Reiff S.B."/>
            <person name="Swart E.C."/>
            <person name="Gosai S."/>
            <person name="Prabakaran S."/>
            <person name="Witkowska E."/>
            <person name="Larue G.E."/>
            <person name="Fisher S."/>
            <person name="Freeman R.M."/>
            <person name="Gunawardena J."/>
            <person name="Chu W."/>
            <person name="Stover N.A."/>
            <person name="Gregory B.D."/>
            <person name="Nowacki M."/>
            <person name="Derisi J."/>
            <person name="Roy S.W."/>
            <person name="Marshall W.F."/>
            <person name="Sood P."/>
        </authorList>
    </citation>
    <scope>NUCLEOTIDE SEQUENCE [LARGE SCALE GENOMIC DNA]</scope>
    <source>
        <strain evidence="5">WM001</strain>
    </source>
</reference>
<dbReference type="EMBL" id="MPUH01000570">
    <property type="protein sequence ID" value="OMJ77537.1"/>
    <property type="molecule type" value="Genomic_DNA"/>
</dbReference>
<dbReference type="PANTHER" id="PTHR12176">
    <property type="entry name" value="SAM-DEPENDENT METHYLTRANSFERASE SUPERFAMILY PROTEIN"/>
    <property type="match status" value="1"/>
</dbReference>
<evidence type="ECO:0000259" key="4">
    <source>
        <dbReference type="Pfam" id="PF08241"/>
    </source>
</evidence>